<dbReference type="Pfam" id="PF12796">
    <property type="entry name" value="Ank_2"/>
    <property type="match status" value="2"/>
</dbReference>
<dbReference type="Pfam" id="PF00023">
    <property type="entry name" value="Ank"/>
    <property type="match status" value="1"/>
</dbReference>
<evidence type="ECO:0000256" key="1">
    <source>
        <dbReference type="ARBA" id="ARBA00022737"/>
    </source>
</evidence>
<dbReference type="PRINTS" id="PR01415">
    <property type="entry name" value="ANKYRIN"/>
</dbReference>
<dbReference type="Ensembl" id="ENSACCT00020025992.1">
    <property type="protein sequence ID" value="ENSACCP00020024869.1"/>
    <property type="gene ID" value="ENSACCG00020017020.1"/>
</dbReference>
<protein>
    <submittedName>
        <fullName evidence="5">Uncharacterized protein</fullName>
    </submittedName>
</protein>
<dbReference type="Gene3D" id="1.10.533.10">
    <property type="entry name" value="Death Domain, Fas"/>
    <property type="match status" value="1"/>
</dbReference>
<feature type="repeat" description="ANK" evidence="3">
    <location>
        <begin position="149"/>
        <end position="181"/>
    </location>
</feature>
<accession>A0A663FKD5</accession>
<proteinExistence type="predicted"/>
<keyword evidence="2 3" id="KW-0040">ANK repeat</keyword>
<dbReference type="InterPro" id="IPR011029">
    <property type="entry name" value="DEATH-like_dom_sf"/>
</dbReference>
<organism evidence="5 6">
    <name type="scientific">Aquila chrysaetos chrysaetos</name>
    <dbReference type="NCBI Taxonomy" id="223781"/>
    <lineage>
        <taxon>Eukaryota</taxon>
        <taxon>Metazoa</taxon>
        <taxon>Chordata</taxon>
        <taxon>Craniata</taxon>
        <taxon>Vertebrata</taxon>
        <taxon>Euteleostomi</taxon>
        <taxon>Archelosauria</taxon>
        <taxon>Archosauria</taxon>
        <taxon>Dinosauria</taxon>
        <taxon>Saurischia</taxon>
        <taxon>Theropoda</taxon>
        <taxon>Coelurosauria</taxon>
        <taxon>Aves</taxon>
        <taxon>Neognathae</taxon>
        <taxon>Neoaves</taxon>
        <taxon>Telluraves</taxon>
        <taxon>Accipitrimorphae</taxon>
        <taxon>Accipitriformes</taxon>
        <taxon>Accipitridae</taxon>
        <taxon>Accipitrinae</taxon>
        <taxon>Aquila</taxon>
    </lineage>
</organism>
<reference evidence="5" key="1">
    <citation type="submission" date="2025-08" db="UniProtKB">
        <authorList>
            <consortium name="Ensembl"/>
        </authorList>
    </citation>
    <scope>IDENTIFICATION</scope>
</reference>
<dbReference type="Proteomes" id="UP000472275">
    <property type="component" value="Chromosome 12"/>
</dbReference>
<feature type="compositionally biased region" description="Basic and acidic residues" evidence="4">
    <location>
        <begin position="92"/>
        <end position="106"/>
    </location>
</feature>
<dbReference type="Gene3D" id="1.25.40.20">
    <property type="entry name" value="Ankyrin repeat-containing domain"/>
    <property type="match status" value="3"/>
</dbReference>
<evidence type="ECO:0000256" key="3">
    <source>
        <dbReference type="PROSITE-ProRule" id="PRU00023"/>
    </source>
</evidence>
<name>A0A663FKD5_AQUCH</name>
<dbReference type="GeneTree" id="ENSGT00940000165489"/>
<dbReference type="SUPFAM" id="SSF47986">
    <property type="entry name" value="DEATH domain"/>
    <property type="match status" value="1"/>
</dbReference>
<evidence type="ECO:0000256" key="2">
    <source>
        <dbReference type="ARBA" id="ARBA00023043"/>
    </source>
</evidence>
<feature type="repeat" description="ANK" evidence="3">
    <location>
        <begin position="280"/>
        <end position="312"/>
    </location>
</feature>
<feature type="region of interest" description="Disordered" evidence="4">
    <location>
        <begin position="78"/>
        <end position="113"/>
    </location>
</feature>
<feature type="repeat" description="ANK" evidence="3">
    <location>
        <begin position="217"/>
        <end position="246"/>
    </location>
</feature>
<feature type="repeat" description="ANK" evidence="3">
    <location>
        <begin position="247"/>
        <end position="279"/>
    </location>
</feature>
<evidence type="ECO:0000256" key="4">
    <source>
        <dbReference type="SAM" id="MobiDB-lite"/>
    </source>
</evidence>
<reference evidence="5" key="2">
    <citation type="submission" date="2025-09" db="UniProtKB">
        <authorList>
            <consortium name="Ensembl"/>
        </authorList>
    </citation>
    <scope>IDENTIFICATION</scope>
</reference>
<keyword evidence="1" id="KW-0677">Repeat</keyword>
<dbReference type="PROSITE" id="PS50297">
    <property type="entry name" value="ANK_REP_REGION"/>
    <property type="match status" value="5"/>
</dbReference>
<dbReference type="PROSITE" id="PS50088">
    <property type="entry name" value="ANK_REPEAT"/>
    <property type="match status" value="5"/>
</dbReference>
<dbReference type="AlphaFoldDB" id="A0A663FKD5"/>
<dbReference type="PANTHER" id="PTHR24198">
    <property type="entry name" value="ANKYRIN REPEAT AND PROTEIN KINASE DOMAIN-CONTAINING PROTEIN"/>
    <property type="match status" value="1"/>
</dbReference>
<evidence type="ECO:0000313" key="5">
    <source>
        <dbReference type="Ensembl" id="ENSACCP00020024869.1"/>
    </source>
</evidence>
<dbReference type="PANTHER" id="PTHR24198:SF194">
    <property type="entry name" value="INVERSIN-A"/>
    <property type="match status" value="1"/>
</dbReference>
<dbReference type="SMART" id="SM00248">
    <property type="entry name" value="ANK"/>
    <property type="match status" value="5"/>
</dbReference>
<dbReference type="InterPro" id="IPR036770">
    <property type="entry name" value="Ankyrin_rpt-contain_sf"/>
</dbReference>
<keyword evidence="6" id="KW-1185">Reference proteome</keyword>
<dbReference type="InterPro" id="IPR002110">
    <property type="entry name" value="Ankyrin_rpt"/>
</dbReference>
<sequence>MSFYRTRTQKNSRVLDILISQGERACRLFFYPCLKQVEPKLYSKIRKYISEVNESIEDARRQLVGYLLEKDKVWFENSSEQHQEKKHSPRRKNQEQAIKKKGKETQLSRAAKPRKDHADVGIFDAVAKGYLSELERTLKYNDINALNSSSETLLHVAAANGHLTIMEYLISKGAKIDVKDKKGRTPLHGAAEKGHAESAEVLIEKGADFSIKTPFVTPLHIASQRGNTDVAQQLLYHKANVNVKDKESKTPLHFAAERGDKAMVEMLLNANADPNAQDKEKKTPLHTAAVRGHLGIVKVLLANKGRHGAKDMDGCTPIDLINLLLKEQRVPKTLLTRCCFQDTVRCYTDIQYLAGPSLDISVLYPMTWY</sequence>
<dbReference type="SUPFAM" id="SSF48403">
    <property type="entry name" value="Ankyrin repeat"/>
    <property type="match status" value="1"/>
</dbReference>
<evidence type="ECO:0000313" key="6">
    <source>
        <dbReference type="Proteomes" id="UP000472275"/>
    </source>
</evidence>
<feature type="repeat" description="ANK" evidence="3">
    <location>
        <begin position="182"/>
        <end position="214"/>
    </location>
</feature>